<comment type="caution">
    <text evidence="2">The sequence shown here is derived from an EMBL/GenBank/DDBJ whole genome shotgun (WGS) entry which is preliminary data.</text>
</comment>
<feature type="compositionally biased region" description="Basic residues" evidence="1">
    <location>
        <begin position="239"/>
        <end position="252"/>
    </location>
</feature>
<feature type="region of interest" description="Disordered" evidence="1">
    <location>
        <begin position="220"/>
        <end position="269"/>
    </location>
</feature>
<dbReference type="EMBL" id="JADNRY010000204">
    <property type="protein sequence ID" value="KAF9061376.1"/>
    <property type="molecule type" value="Genomic_DNA"/>
</dbReference>
<organism evidence="2 3">
    <name type="scientific">Rhodocollybia butyracea</name>
    <dbReference type="NCBI Taxonomy" id="206335"/>
    <lineage>
        <taxon>Eukaryota</taxon>
        <taxon>Fungi</taxon>
        <taxon>Dikarya</taxon>
        <taxon>Basidiomycota</taxon>
        <taxon>Agaricomycotina</taxon>
        <taxon>Agaricomycetes</taxon>
        <taxon>Agaricomycetidae</taxon>
        <taxon>Agaricales</taxon>
        <taxon>Marasmiineae</taxon>
        <taxon>Omphalotaceae</taxon>
        <taxon>Rhodocollybia</taxon>
    </lineage>
</organism>
<name>A0A9P5PDK4_9AGAR</name>
<proteinExistence type="predicted"/>
<evidence type="ECO:0000313" key="3">
    <source>
        <dbReference type="Proteomes" id="UP000772434"/>
    </source>
</evidence>
<feature type="compositionally biased region" description="Pro residues" evidence="1">
    <location>
        <begin position="225"/>
        <end position="234"/>
    </location>
</feature>
<dbReference type="Proteomes" id="UP000772434">
    <property type="component" value="Unassembled WGS sequence"/>
</dbReference>
<sequence>MSYDDYCLETTTRQLSAELGLNSVQVPQPRGRLTSLVTPSDTVRFHYYKHGEPLPPPPFVYVAQQVVTGEPYLQPMVPVQNSSYFDMASFEGQRSGPNFSNHRSSQVSPHYNYWWDVVTDPSCLPVSVFRNPYHASPQNPIQVLREINPNRRPTGPALDVWFPSYFADGGVHHASIILSGRYKLVSVTSSSTIHPSDEYPGRIPAMPIYLPSPVHRGASIDPAVAFPPTPPAPQTSPSKKAKIASPRKKVSTPKKPPTPTPHPHESHVPAVLHCPFPDCLLTTRSVDAMRRHIATKKHAEDRRRRN</sequence>
<evidence type="ECO:0000313" key="2">
    <source>
        <dbReference type="EMBL" id="KAF9061376.1"/>
    </source>
</evidence>
<evidence type="ECO:0000256" key="1">
    <source>
        <dbReference type="SAM" id="MobiDB-lite"/>
    </source>
</evidence>
<dbReference type="AlphaFoldDB" id="A0A9P5PDK4"/>
<protein>
    <submittedName>
        <fullName evidence="2">Uncharacterized protein</fullName>
    </submittedName>
</protein>
<keyword evidence="3" id="KW-1185">Reference proteome</keyword>
<accession>A0A9P5PDK4</accession>
<reference evidence="2" key="1">
    <citation type="submission" date="2020-11" db="EMBL/GenBank/DDBJ databases">
        <authorList>
            <consortium name="DOE Joint Genome Institute"/>
            <person name="Ahrendt S."/>
            <person name="Riley R."/>
            <person name="Andreopoulos W."/>
            <person name="Labutti K."/>
            <person name="Pangilinan J."/>
            <person name="Ruiz-Duenas F.J."/>
            <person name="Barrasa J.M."/>
            <person name="Sanchez-Garcia M."/>
            <person name="Camarero S."/>
            <person name="Miyauchi S."/>
            <person name="Serrano A."/>
            <person name="Linde D."/>
            <person name="Babiker R."/>
            <person name="Drula E."/>
            <person name="Ayuso-Fernandez I."/>
            <person name="Pacheco R."/>
            <person name="Padilla G."/>
            <person name="Ferreira P."/>
            <person name="Barriuso J."/>
            <person name="Kellner H."/>
            <person name="Castanera R."/>
            <person name="Alfaro M."/>
            <person name="Ramirez L."/>
            <person name="Pisabarro A.G."/>
            <person name="Kuo A."/>
            <person name="Tritt A."/>
            <person name="Lipzen A."/>
            <person name="He G."/>
            <person name="Yan M."/>
            <person name="Ng V."/>
            <person name="Cullen D."/>
            <person name="Martin F."/>
            <person name="Rosso M.-N."/>
            <person name="Henrissat B."/>
            <person name="Hibbett D."/>
            <person name="Martinez A.T."/>
            <person name="Grigoriev I.V."/>
        </authorList>
    </citation>
    <scope>NUCLEOTIDE SEQUENCE</scope>
    <source>
        <strain evidence="2">AH 40177</strain>
    </source>
</reference>
<gene>
    <name evidence="2" type="ORF">BDP27DRAFT_1429029</name>
</gene>